<dbReference type="EMBL" id="CP001860">
    <property type="protein sequence ID" value="ADB60214.1"/>
    <property type="molecule type" value="Genomic_DNA"/>
</dbReference>
<dbReference type="InterPro" id="IPR036388">
    <property type="entry name" value="WH-like_DNA-bd_sf"/>
</dbReference>
<proteinExistence type="predicted"/>
<dbReference type="STRING" id="543526.Htur_1325"/>
<evidence type="ECO:0000313" key="6">
    <source>
        <dbReference type="Proteomes" id="UP000001903"/>
    </source>
</evidence>
<sequence length="233" mass="26422">MSTQEPVSEPESFTRVEFSLSNAEYPFVGISTIDGCRAALEEILPRSAGSYAEFFEVSGVESERVLEIARTHESAEPTLLDEYESESLFEFRVSRNCPAVFLCERGALPREVYSTDGRGRISAEIPPSEDAGEIVDAFLDSHPDAELRAKREQSSVTPLFGHRQYKRVLSERLTDRQREVFTAAYEAGYYEWPREITADALATELDISTSTLLDHLRSVEQMFVRLFFEPTDR</sequence>
<feature type="domain" description="Bacterioopsin transcriptional activator GAF and HTH associated" evidence="4">
    <location>
        <begin position="12"/>
        <end position="154"/>
    </location>
</feature>
<dbReference type="Gene3D" id="1.10.10.10">
    <property type="entry name" value="Winged helix-like DNA-binding domain superfamily/Winged helix DNA-binding domain"/>
    <property type="match status" value="1"/>
</dbReference>
<protein>
    <submittedName>
        <fullName evidence="5">Bacterio-opsin activator HTH domain protein</fullName>
    </submittedName>
</protein>
<gene>
    <name evidence="5" type="ordered locus">Htur_1325</name>
</gene>
<organism evidence="5 6">
    <name type="scientific">Haloterrigena turkmenica (strain ATCC 51198 / DSM 5511 / JCM 9101 / NCIMB 13204 / VKM B-1734 / 4k)</name>
    <name type="common">Halococcus turkmenicus</name>
    <dbReference type="NCBI Taxonomy" id="543526"/>
    <lineage>
        <taxon>Archaea</taxon>
        <taxon>Methanobacteriati</taxon>
        <taxon>Methanobacteriota</taxon>
        <taxon>Stenosarchaea group</taxon>
        <taxon>Halobacteria</taxon>
        <taxon>Halobacteriales</taxon>
        <taxon>Natrialbaceae</taxon>
        <taxon>Haloterrigena</taxon>
    </lineage>
</organism>
<dbReference type="PANTHER" id="PTHR34236">
    <property type="entry name" value="DIMETHYL SULFOXIDE REDUCTASE TRANSCRIPTIONAL ACTIVATOR"/>
    <property type="match status" value="1"/>
</dbReference>
<dbReference type="RefSeq" id="WP_012942520.1">
    <property type="nucleotide sequence ID" value="NC_013743.1"/>
</dbReference>
<name>D2RPI0_HALTV</name>
<evidence type="ECO:0000259" key="4">
    <source>
        <dbReference type="Pfam" id="PF15915"/>
    </source>
</evidence>
<dbReference type="AlphaFoldDB" id="D2RPI0"/>
<dbReference type="GeneID" id="8741915"/>
<keyword evidence="6" id="KW-1185">Reference proteome</keyword>
<evidence type="ECO:0000256" key="1">
    <source>
        <dbReference type="ARBA" id="ARBA00023015"/>
    </source>
</evidence>
<evidence type="ECO:0000313" key="5">
    <source>
        <dbReference type="EMBL" id="ADB60214.1"/>
    </source>
</evidence>
<dbReference type="Pfam" id="PF15915">
    <property type="entry name" value="BAT"/>
    <property type="match status" value="1"/>
</dbReference>
<dbReference type="eggNOG" id="arCOG02279">
    <property type="taxonomic scope" value="Archaea"/>
</dbReference>
<accession>D2RPI0</accession>
<dbReference type="KEGG" id="htu:Htur_1325"/>
<keyword evidence="2" id="KW-0804">Transcription</keyword>
<dbReference type="PANTHER" id="PTHR34236:SF1">
    <property type="entry name" value="DIMETHYL SULFOXIDE REDUCTASE TRANSCRIPTIONAL ACTIVATOR"/>
    <property type="match status" value="1"/>
</dbReference>
<dbReference type="OrthoDB" id="27447at2157"/>
<dbReference type="HOGENOM" id="CLU_1163772_0_0_2"/>
<evidence type="ECO:0000256" key="2">
    <source>
        <dbReference type="ARBA" id="ARBA00023163"/>
    </source>
</evidence>
<dbReference type="Proteomes" id="UP000001903">
    <property type="component" value="Chromosome"/>
</dbReference>
<dbReference type="Pfam" id="PF04967">
    <property type="entry name" value="HTH_10"/>
    <property type="match status" value="1"/>
</dbReference>
<dbReference type="InterPro" id="IPR007050">
    <property type="entry name" value="HTH_bacterioopsin"/>
</dbReference>
<keyword evidence="1" id="KW-0805">Transcription regulation</keyword>
<feature type="domain" description="HTH bat-type" evidence="3">
    <location>
        <begin position="173"/>
        <end position="221"/>
    </location>
</feature>
<evidence type="ECO:0000259" key="3">
    <source>
        <dbReference type="Pfam" id="PF04967"/>
    </source>
</evidence>
<dbReference type="InterPro" id="IPR031803">
    <property type="entry name" value="BAT_GAF/HTH-assoc"/>
</dbReference>
<reference evidence="5 6" key="1">
    <citation type="journal article" date="2010" name="Stand. Genomic Sci.">
        <title>Complete genome sequence of Haloterrigena turkmenica type strain (4k).</title>
        <authorList>
            <person name="Saunders E."/>
            <person name="Tindall B.J."/>
            <person name="Fahnrich R."/>
            <person name="Lapidus A."/>
            <person name="Copeland A."/>
            <person name="Del Rio T.G."/>
            <person name="Lucas S."/>
            <person name="Chen F."/>
            <person name="Tice H."/>
            <person name="Cheng J.F."/>
            <person name="Han C."/>
            <person name="Detter J.C."/>
            <person name="Bruce D."/>
            <person name="Goodwin L."/>
            <person name="Chain P."/>
            <person name="Pitluck S."/>
            <person name="Pati A."/>
            <person name="Ivanova N."/>
            <person name="Mavromatis K."/>
            <person name="Chen A."/>
            <person name="Palaniappan K."/>
            <person name="Land M."/>
            <person name="Hauser L."/>
            <person name="Chang Y.J."/>
            <person name="Jeffries C.D."/>
            <person name="Brettin T."/>
            <person name="Rohde M."/>
            <person name="Goker M."/>
            <person name="Bristow J."/>
            <person name="Eisen J.A."/>
            <person name="Markowitz V."/>
            <person name="Hugenholtz P."/>
            <person name="Klenk H.P."/>
            <person name="Kyrpides N.C."/>
        </authorList>
    </citation>
    <scope>NUCLEOTIDE SEQUENCE [LARGE SCALE GENOMIC DNA]</scope>
    <source>
        <strain evidence="6">ATCC 51198 / DSM 5511 / JCM 9101 / NCIMB 13204 / VKM B-1734 / 4k</strain>
    </source>
</reference>